<keyword evidence="5" id="KW-1185">Reference proteome</keyword>
<evidence type="ECO:0000259" key="3">
    <source>
        <dbReference type="PROSITE" id="PS50977"/>
    </source>
</evidence>
<proteinExistence type="predicted"/>
<feature type="domain" description="HTH tetR-type" evidence="3">
    <location>
        <begin position="6"/>
        <end position="66"/>
    </location>
</feature>
<dbReference type="InterPro" id="IPR009057">
    <property type="entry name" value="Homeodomain-like_sf"/>
</dbReference>
<dbReference type="OrthoDB" id="9812484at2"/>
<dbReference type="PANTHER" id="PTHR30055">
    <property type="entry name" value="HTH-TYPE TRANSCRIPTIONAL REGULATOR RUTR"/>
    <property type="match status" value="1"/>
</dbReference>
<dbReference type="PROSITE" id="PS50977">
    <property type="entry name" value="HTH_TETR_2"/>
    <property type="match status" value="1"/>
</dbReference>
<organism evidence="4 5">
    <name type="scientific">Carboxydocella sporoproducens DSM 16521</name>
    <dbReference type="NCBI Taxonomy" id="1121270"/>
    <lineage>
        <taxon>Bacteria</taxon>
        <taxon>Bacillati</taxon>
        <taxon>Bacillota</taxon>
        <taxon>Clostridia</taxon>
        <taxon>Eubacteriales</taxon>
        <taxon>Clostridiales Family XVI. Incertae Sedis</taxon>
        <taxon>Carboxydocella</taxon>
    </lineage>
</organism>
<dbReference type="PANTHER" id="PTHR30055:SF195">
    <property type="entry name" value="FATTY ACID METABOLISM REGULATOR PROTEIN"/>
    <property type="match status" value="1"/>
</dbReference>
<dbReference type="SUPFAM" id="SSF46689">
    <property type="entry name" value="Homeodomain-like"/>
    <property type="match status" value="1"/>
</dbReference>
<dbReference type="RefSeq" id="WP_078666490.1">
    <property type="nucleotide sequence ID" value="NZ_FUXM01000047.1"/>
</dbReference>
<dbReference type="Pfam" id="PF00440">
    <property type="entry name" value="TetR_N"/>
    <property type="match status" value="1"/>
</dbReference>
<evidence type="ECO:0000313" key="5">
    <source>
        <dbReference type="Proteomes" id="UP000189933"/>
    </source>
</evidence>
<dbReference type="PRINTS" id="PR00455">
    <property type="entry name" value="HTHTETR"/>
</dbReference>
<evidence type="ECO:0000256" key="1">
    <source>
        <dbReference type="ARBA" id="ARBA00023125"/>
    </source>
</evidence>
<dbReference type="InterPro" id="IPR013570">
    <property type="entry name" value="Tscrpt_reg_YsiA_C"/>
</dbReference>
<dbReference type="GO" id="GO:0003700">
    <property type="term" value="F:DNA-binding transcription factor activity"/>
    <property type="evidence" value="ECO:0007669"/>
    <property type="project" value="TreeGrafter"/>
</dbReference>
<dbReference type="EMBL" id="FUXM01000047">
    <property type="protein sequence ID" value="SKA24754.1"/>
    <property type="molecule type" value="Genomic_DNA"/>
</dbReference>
<dbReference type="Proteomes" id="UP000189933">
    <property type="component" value="Unassembled WGS sequence"/>
</dbReference>
<name>A0A1T4S940_9FIRM</name>
<accession>A0A1T4S940</accession>
<dbReference type="SUPFAM" id="SSF48498">
    <property type="entry name" value="Tetracyclin repressor-like, C-terminal domain"/>
    <property type="match status" value="1"/>
</dbReference>
<dbReference type="InterPro" id="IPR001647">
    <property type="entry name" value="HTH_TetR"/>
</dbReference>
<dbReference type="Gene3D" id="1.10.357.10">
    <property type="entry name" value="Tetracycline Repressor, domain 2"/>
    <property type="match status" value="1"/>
</dbReference>
<dbReference type="InterPro" id="IPR050109">
    <property type="entry name" value="HTH-type_TetR-like_transc_reg"/>
</dbReference>
<feature type="DNA-binding region" description="H-T-H motif" evidence="2">
    <location>
        <begin position="29"/>
        <end position="48"/>
    </location>
</feature>
<dbReference type="GO" id="GO:0000976">
    <property type="term" value="F:transcription cis-regulatory region binding"/>
    <property type="evidence" value="ECO:0007669"/>
    <property type="project" value="TreeGrafter"/>
</dbReference>
<dbReference type="Gene3D" id="1.10.10.60">
    <property type="entry name" value="Homeodomain-like"/>
    <property type="match status" value="1"/>
</dbReference>
<dbReference type="Pfam" id="PF08359">
    <property type="entry name" value="TetR_C_4"/>
    <property type="match status" value="1"/>
</dbReference>
<evidence type="ECO:0000313" key="4">
    <source>
        <dbReference type="EMBL" id="SKA24754.1"/>
    </source>
</evidence>
<dbReference type="InterPro" id="IPR036271">
    <property type="entry name" value="Tet_transcr_reg_TetR-rel_C_sf"/>
</dbReference>
<dbReference type="AlphaFoldDB" id="A0A1T4S940"/>
<protein>
    <submittedName>
        <fullName evidence="4">Transcriptional regulator, TetR family</fullName>
    </submittedName>
</protein>
<evidence type="ECO:0000256" key="2">
    <source>
        <dbReference type="PROSITE-ProRule" id="PRU00335"/>
    </source>
</evidence>
<sequence length="195" mass="22048">MAKKKGEKYEAILDAAVKVIAANGYANSQVSKIAREAGVADGTIYLYFDSKEEILIDLFNEFMGQFIEEVRQEIAAMPDVVSKLRKLVEAHLTKLEASPDLATVTQVELRQSDPRLRLALGETLRGYFRLIEELIEEGKAQGVFAPDLNKYLARQMIFGTLDDIVTRWVWSRRHYSLAAQVPQVFQMLLHGLCGR</sequence>
<keyword evidence="1 2" id="KW-0238">DNA-binding</keyword>
<gene>
    <name evidence="4" type="ORF">SAMN02745885_02522</name>
</gene>
<reference evidence="5" key="1">
    <citation type="submission" date="2017-02" db="EMBL/GenBank/DDBJ databases">
        <authorList>
            <person name="Varghese N."/>
            <person name="Submissions S."/>
        </authorList>
    </citation>
    <scope>NUCLEOTIDE SEQUENCE [LARGE SCALE GENOMIC DNA]</scope>
    <source>
        <strain evidence="5">DSM 16521</strain>
    </source>
</reference>